<keyword evidence="2" id="KW-1185">Reference proteome</keyword>
<proteinExistence type="predicted"/>
<evidence type="ECO:0000313" key="2">
    <source>
        <dbReference type="Proteomes" id="UP000828251"/>
    </source>
</evidence>
<comment type="caution">
    <text evidence="1">The sequence shown here is derived from an EMBL/GenBank/DDBJ whole genome shotgun (WGS) entry which is preliminary data.</text>
</comment>
<protein>
    <submittedName>
        <fullName evidence="1">Uncharacterized protein</fullName>
    </submittedName>
</protein>
<accession>A0A9D4AAX2</accession>
<evidence type="ECO:0000313" key="1">
    <source>
        <dbReference type="EMBL" id="KAH1107052.1"/>
    </source>
</evidence>
<gene>
    <name evidence="1" type="ORF">J1N35_010820</name>
</gene>
<name>A0A9D4AAX2_9ROSI</name>
<dbReference type="AlphaFoldDB" id="A0A9D4AAX2"/>
<organism evidence="1 2">
    <name type="scientific">Gossypium stocksii</name>
    <dbReference type="NCBI Taxonomy" id="47602"/>
    <lineage>
        <taxon>Eukaryota</taxon>
        <taxon>Viridiplantae</taxon>
        <taxon>Streptophyta</taxon>
        <taxon>Embryophyta</taxon>
        <taxon>Tracheophyta</taxon>
        <taxon>Spermatophyta</taxon>
        <taxon>Magnoliopsida</taxon>
        <taxon>eudicotyledons</taxon>
        <taxon>Gunneridae</taxon>
        <taxon>Pentapetalae</taxon>
        <taxon>rosids</taxon>
        <taxon>malvids</taxon>
        <taxon>Malvales</taxon>
        <taxon>Malvaceae</taxon>
        <taxon>Malvoideae</taxon>
        <taxon>Gossypium</taxon>
    </lineage>
</organism>
<sequence length="74" mass="8020">MEETNEGCAKRVFGNHGGITRRGATEICGACYVLQSPLVHATVERGGGRVRVRPEGNHHNPLSCGRIQEYTGLD</sequence>
<dbReference type="Proteomes" id="UP000828251">
    <property type="component" value="Unassembled WGS sequence"/>
</dbReference>
<dbReference type="EMBL" id="JAIQCV010000004">
    <property type="protein sequence ID" value="KAH1107052.1"/>
    <property type="molecule type" value="Genomic_DNA"/>
</dbReference>
<reference evidence="1 2" key="1">
    <citation type="journal article" date="2021" name="Plant Biotechnol. J.">
        <title>Multi-omics assisted identification of the key and species-specific regulatory components of drought-tolerant mechanisms in Gossypium stocksii.</title>
        <authorList>
            <person name="Yu D."/>
            <person name="Ke L."/>
            <person name="Zhang D."/>
            <person name="Wu Y."/>
            <person name="Sun Y."/>
            <person name="Mei J."/>
            <person name="Sun J."/>
            <person name="Sun Y."/>
        </authorList>
    </citation>
    <scope>NUCLEOTIDE SEQUENCE [LARGE SCALE GENOMIC DNA]</scope>
    <source>
        <strain evidence="2">cv. E1</strain>
        <tissue evidence="1">Leaf</tissue>
    </source>
</reference>